<dbReference type="GO" id="GO:0016829">
    <property type="term" value="F:lyase activity"/>
    <property type="evidence" value="ECO:0007669"/>
    <property type="project" value="UniProtKB-KW"/>
</dbReference>
<dbReference type="GO" id="GO:0046872">
    <property type="term" value="F:metal ion binding"/>
    <property type="evidence" value="ECO:0007669"/>
    <property type="project" value="UniProtKB-KW"/>
</dbReference>
<keyword evidence="7" id="KW-0378">Hydrolase</keyword>
<reference evidence="13" key="1">
    <citation type="submission" date="2020-05" db="EMBL/GenBank/DDBJ databases">
        <title>Phylogenomic resolution of chytrid fungi.</title>
        <authorList>
            <person name="Stajich J.E."/>
            <person name="Amses K."/>
            <person name="Simmons R."/>
            <person name="Seto K."/>
            <person name="Myers J."/>
            <person name="Bonds A."/>
            <person name="Quandt C.A."/>
            <person name="Barry K."/>
            <person name="Liu P."/>
            <person name="Grigoriev I."/>
            <person name="Longcore J.E."/>
            <person name="James T.Y."/>
        </authorList>
    </citation>
    <scope>NUCLEOTIDE SEQUENCE</scope>
    <source>
        <strain evidence="13">JEL0379</strain>
    </source>
</reference>
<dbReference type="Pfam" id="PF09412">
    <property type="entry name" value="XendoU"/>
    <property type="match status" value="1"/>
</dbReference>
<evidence type="ECO:0000256" key="2">
    <source>
        <dbReference type="ARBA" id="ARBA00010168"/>
    </source>
</evidence>
<evidence type="ECO:0000256" key="8">
    <source>
        <dbReference type="ARBA" id="ARBA00022884"/>
    </source>
</evidence>
<dbReference type="GO" id="GO:0004521">
    <property type="term" value="F:RNA endonuclease activity"/>
    <property type="evidence" value="ECO:0007669"/>
    <property type="project" value="InterPro"/>
</dbReference>
<evidence type="ECO:0000313" key="13">
    <source>
        <dbReference type="EMBL" id="KAJ3174901.1"/>
    </source>
</evidence>
<dbReference type="GO" id="GO:0003723">
    <property type="term" value="F:RNA binding"/>
    <property type="evidence" value="ECO:0007669"/>
    <property type="project" value="UniProtKB-KW"/>
</dbReference>
<dbReference type="InterPro" id="IPR018998">
    <property type="entry name" value="EndoU_C"/>
</dbReference>
<dbReference type="PROSITE" id="PS51959">
    <property type="entry name" value="ENDOU"/>
    <property type="match status" value="1"/>
</dbReference>
<evidence type="ECO:0000313" key="14">
    <source>
        <dbReference type="Proteomes" id="UP001212152"/>
    </source>
</evidence>
<feature type="domain" description="EndoU" evidence="12">
    <location>
        <begin position="117"/>
        <end position="387"/>
    </location>
</feature>
<keyword evidence="9" id="KW-0464">Manganese</keyword>
<evidence type="ECO:0000256" key="1">
    <source>
        <dbReference type="ARBA" id="ARBA00001936"/>
    </source>
</evidence>
<comment type="caution">
    <text evidence="13">The sequence shown here is derived from an EMBL/GenBank/DDBJ whole genome shotgun (WGS) entry which is preliminary data.</text>
</comment>
<keyword evidence="5" id="KW-0479">Metal-binding</keyword>
<dbReference type="EMBL" id="JADGJQ010000058">
    <property type="protein sequence ID" value="KAJ3174901.1"/>
    <property type="molecule type" value="Genomic_DNA"/>
</dbReference>
<evidence type="ECO:0000256" key="6">
    <source>
        <dbReference type="ARBA" id="ARBA00022759"/>
    </source>
</evidence>
<dbReference type="AlphaFoldDB" id="A0AAD5XNT1"/>
<keyword evidence="10" id="KW-0456">Lyase</keyword>
<feature type="compositionally biased region" description="Low complexity" evidence="11">
    <location>
        <begin position="40"/>
        <end position="105"/>
    </location>
</feature>
<keyword evidence="6" id="KW-0255">Endonuclease</keyword>
<gene>
    <name evidence="13" type="ORF">HDU87_006567</name>
</gene>
<keyword evidence="14" id="KW-1185">Reference proteome</keyword>
<evidence type="ECO:0000256" key="3">
    <source>
        <dbReference type="ARBA" id="ARBA00011245"/>
    </source>
</evidence>
<accession>A0AAD5XNT1</accession>
<name>A0AAD5XNT1_9FUNG</name>
<dbReference type="CDD" id="cd21159">
    <property type="entry name" value="XendoU"/>
    <property type="match status" value="1"/>
</dbReference>
<proteinExistence type="inferred from homology"/>
<comment type="subunit">
    <text evidence="3">Monomer.</text>
</comment>
<protein>
    <recommendedName>
        <fullName evidence="12">EndoU domain-containing protein</fullName>
    </recommendedName>
</protein>
<evidence type="ECO:0000256" key="4">
    <source>
        <dbReference type="ARBA" id="ARBA00022722"/>
    </source>
</evidence>
<dbReference type="InterPro" id="IPR037227">
    <property type="entry name" value="EndoU-like"/>
</dbReference>
<comment type="cofactor">
    <cofactor evidence="1">
        <name>Mn(2+)</name>
        <dbReference type="ChEBI" id="CHEBI:29035"/>
    </cofactor>
</comment>
<dbReference type="SUPFAM" id="SSF142877">
    <property type="entry name" value="EndoU-like"/>
    <property type="match status" value="1"/>
</dbReference>
<dbReference type="InterPro" id="IPR039787">
    <property type="entry name" value="ENDOU"/>
</dbReference>
<comment type="similarity">
    <text evidence="2">Belongs to the ENDOU family.</text>
</comment>
<evidence type="ECO:0000256" key="11">
    <source>
        <dbReference type="SAM" id="MobiDB-lite"/>
    </source>
</evidence>
<dbReference type="Proteomes" id="UP001212152">
    <property type="component" value="Unassembled WGS sequence"/>
</dbReference>
<dbReference type="PANTHER" id="PTHR12439:SF11">
    <property type="entry name" value="URIDYLATE-SPECIFIC ENDORIBONUCLEASE"/>
    <property type="match status" value="1"/>
</dbReference>
<feature type="region of interest" description="Disordered" evidence="11">
    <location>
        <begin position="38"/>
        <end position="114"/>
    </location>
</feature>
<dbReference type="GO" id="GO:0016787">
    <property type="term" value="F:hydrolase activity"/>
    <property type="evidence" value="ECO:0007669"/>
    <property type="project" value="UniProtKB-KW"/>
</dbReference>
<sequence length="387" mass="43269">MPSNEKGPMREIVALLKKIGLPRIKKFLKKLFQNSDDKAAGGAWANGPPQQPQQQQPYQQQQQPQPQQHQQQAGGNAWANGAPQNHQQAPPPQQNQQVPVAKPQATATDTPEPTQEEMNNFAAAAAKLWELDGNRLQPGSDFVLNLQQTTKVYGTTDRASESLFKNVSPSLFQRFPTYVTFQKLLDNYTAQGGTAEVVTAEEIREQDAFIAEICKTAPIQYVHKLLVAMQLAPRELAEFGKLIKKIWFELYKREAANDSSAFEHTFIGEIKRGQGVIGFHNWIQFMLEERSGNADYRGWITPRGRRFDTAPEAAHILSFQLAWHGEIKPVSTFFIGTSPEFEIALYTLAFMAGQEDNAVVLEGVELNLKVYRFQGGKKLGSVFPVSG</sequence>
<evidence type="ECO:0000256" key="10">
    <source>
        <dbReference type="ARBA" id="ARBA00023239"/>
    </source>
</evidence>
<evidence type="ECO:0000256" key="7">
    <source>
        <dbReference type="ARBA" id="ARBA00022801"/>
    </source>
</evidence>
<evidence type="ECO:0000256" key="5">
    <source>
        <dbReference type="ARBA" id="ARBA00022723"/>
    </source>
</evidence>
<evidence type="ECO:0000256" key="9">
    <source>
        <dbReference type="ARBA" id="ARBA00023211"/>
    </source>
</evidence>
<keyword evidence="8" id="KW-0694">RNA-binding</keyword>
<dbReference type="PANTHER" id="PTHR12439">
    <property type="entry name" value="PLACENTAL PROTEIN 11-RELATED"/>
    <property type="match status" value="1"/>
</dbReference>
<organism evidence="13 14">
    <name type="scientific">Geranomyces variabilis</name>
    <dbReference type="NCBI Taxonomy" id="109894"/>
    <lineage>
        <taxon>Eukaryota</taxon>
        <taxon>Fungi</taxon>
        <taxon>Fungi incertae sedis</taxon>
        <taxon>Chytridiomycota</taxon>
        <taxon>Chytridiomycota incertae sedis</taxon>
        <taxon>Chytridiomycetes</taxon>
        <taxon>Spizellomycetales</taxon>
        <taxon>Powellomycetaceae</taxon>
        <taxon>Geranomyces</taxon>
    </lineage>
</organism>
<evidence type="ECO:0000259" key="12">
    <source>
        <dbReference type="PROSITE" id="PS51959"/>
    </source>
</evidence>
<keyword evidence="4" id="KW-0540">Nuclease</keyword>